<evidence type="ECO:0000256" key="1">
    <source>
        <dbReference type="SAM" id="SignalP"/>
    </source>
</evidence>
<protein>
    <recommendedName>
        <fullName evidence="4">DUF4245 domain-containing protein</fullName>
    </recommendedName>
</protein>
<proteinExistence type="predicted"/>
<gene>
    <name evidence="2" type="ORF">NP048_12910</name>
</gene>
<accession>A0ABY5KNN7</accession>
<dbReference type="Proteomes" id="UP001316384">
    <property type="component" value="Chromosome"/>
</dbReference>
<feature type="signal peptide" evidence="1">
    <location>
        <begin position="1"/>
        <end position="23"/>
    </location>
</feature>
<dbReference type="RefSeq" id="WP_227576046.1">
    <property type="nucleotide sequence ID" value="NZ_CP101987.1"/>
</dbReference>
<evidence type="ECO:0000313" key="2">
    <source>
        <dbReference type="EMBL" id="UUI70690.1"/>
    </source>
</evidence>
<keyword evidence="3" id="KW-1185">Reference proteome</keyword>
<dbReference type="EMBL" id="CP101987">
    <property type="protein sequence ID" value="UUI70690.1"/>
    <property type="molecule type" value="Genomic_DNA"/>
</dbReference>
<evidence type="ECO:0000313" key="3">
    <source>
        <dbReference type="Proteomes" id="UP001316384"/>
    </source>
</evidence>
<sequence>MARRAAMVTVCGAVLGVVLAGCAAPEEVALTTPEGWQRVESGALTFAVPGDWVEVPQSDDLWGVGWSTDAAPGPGSLLVVGAADLGDDGAEQALDTFVAGAQVGGWGYGSTGRSTPVDTAALEVQRNDFTYDDVEGVVWTASDPDSGRAVGLQLTGRDLPPEVVAGIEESIAVLRVDEG</sequence>
<keyword evidence="1" id="KW-0732">Signal</keyword>
<reference evidence="2 3" key="1">
    <citation type="submission" date="2022-07" db="EMBL/GenBank/DDBJ databases">
        <title>Novel species in genus cellulomonas.</title>
        <authorList>
            <person name="Ye L."/>
        </authorList>
    </citation>
    <scope>NUCLEOTIDE SEQUENCE [LARGE SCALE GENOMIC DNA]</scope>
    <source>
        <strain evidence="3">zg-B89</strain>
    </source>
</reference>
<organism evidence="2 3">
    <name type="scientific">Cellulomonas xiejunii</name>
    <dbReference type="NCBI Taxonomy" id="2968083"/>
    <lineage>
        <taxon>Bacteria</taxon>
        <taxon>Bacillati</taxon>
        <taxon>Actinomycetota</taxon>
        <taxon>Actinomycetes</taxon>
        <taxon>Micrococcales</taxon>
        <taxon>Cellulomonadaceae</taxon>
        <taxon>Cellulomonas</taxon>
    </lineage>
</organism>
<name>A0ABY5KNN7_9CELL</name>
<feature type="chain" id="PRO_5046250425" description="DUF4245 domain-containing protein" evidence="1">
    <location>
        <begin position="24"/>
        <end position="179"/>
    </location>
</feature>
<dbReference type="PROSITE" id="PS51257">
    <property type="entry name" value="PROKAR_LIPOPROTEIN"/>
    <property type="match status" value="1"/>
</dbReference>
<evidence type="ECO:0008006" key="4">
    <source>
        <dbReference type="Google" id="ProtNLM"/>
    </source>
</evidence>